<reference evidence="2" key="1">
    <citation type="submission" date="2018-09" db="EMBL/GenBank/DDBJ databases">
        <title>Metagenome Assembled Genomes from an Advanced Water Purification Facility.</title>
        <authorList>
            <person name="Stamps B.W."/>
            <person name="Spear J.R."/>
        </authorList>
    </citation>
    <scope>NUCLEOTIDE SEQUENCE [LARGE SCALE GENOMIC DNA]</scope>
    <source>
        <strain evidence="2">Bin_52_1</strain>
    </source>
</reference>
<gene>
    <name evidence="2" type="ORF">E6Q69_11940</name>
</gene>
<keyword evidence="1" id="KW-0732">Signal</keyword>
<proteinExistence type="predicted"/>
<evidence type="ECO:0008006" key="3">
    <source>
        <dbReference type="Google" id="ProtNLM"/>
    </source>
</evidence>
<dbReference type="EMBL" id="SSFO01000197">
    <property type="protein sequence ID" value="TXI31214.1"/>
    <property type="molecule type" value="Genomic_DNA"/>
</dbReference>
<dbReference type="Gene3D" id="3.40.190.10">
    <property type="entry name" value="Periplasmic binding protein-like II"/>
    <property type="match status" value="2"/>
</dbReference>
<dbReference type="Proteomes" id="UP000321110">
    <property type="component" value="Unassembled WGS sequence"/>
</dbReference>
<feature type="chain" id="PRO_5022843372" description="Solute-binding protein family 3/N-terminal domain-containing protein" evidence="1">
    <location>
        <begin position="23"/>
        <end position="264"/>
    </location>
</feature>
<comment type="caution">
    <text evidence="2">The sequence shown here is derived from an EMBL/GenBank/DDBJ whole genome shotgun (WGS) entry which is preliminary data.</text>
</comment>
<organism evidence="2">
    <name type="scientific">Aquipseudomonas alcaligenes</name>
    <name type="common">Pseudomonas alcaligenes</name>
    <dbReference type="NCBI Taxonomy" id="43263"/>
    <lineage>
        <taxon>Bacteria</taxon>
        <taxon>Pseudomonadati</taxon>
        <taxon>Pseudomonadota</taxon>
        <taxon>Gammaproteobacteria</taxon>
        <taxon>Pseudomonadales</taxon>
        <taxon>Pseudomonadaceae</taxon>
        <taxon>Aquipseudomonas</taxon>
    </lineage>
</organism>
<evidence type="ECO:0000313" key="2">
    <source>
        <dbReference type="EMBL" id="TXI31214.1"/>
    </source>
</evidence>
<name>A0A5C7W483_AQUAC</name>
<protein>
    <recommendedName>
        <fullName evidence="3">Solute-binding protein family 3/N-terminal domain-containing protein</fullName>
    </recommendedName>
</protein>
<feature type="signal peptide" evidence="1">
    <location>
        <begin position="1"/>
        <end position="22"/>
    </location>
</feature>
<evidence type="ECO:0000256" key="1">
    <source>
        <dbReference type="SAM" id="SignalP"/>
    </source>
</evidence>
<sequence>MSGLRALILALGGMWLALPAFAAQWPTIRLCYESAALVPYTSAPADKRGAGLIIELLEAAAQQAQVRLQLHQQPWKRCIHEMRQGSTDGIFVAVWQPDRDAWGRFPGRDPRLGTAVDPARALWPVQYVVIGRADGRLSWDGQRFSGVRHGVAAPLGYVVSQRLQALGVLASESMAPPKALGMVAAGRLDGYVLEREIALDLLDQLQLQEQLVLLPKPLLETEWHLPFSHPFYAAHSDVAERFWRALGEQREKHGDELRRRYLNR</sequence>
<dbReference type="SUPFAM" id="SSF53850">
    <property type="entry name" value="Periplasmic binding protein-like II"/>
    <property type="match status" value="1"/>
</dbReference>
<accession>A0A5C7W483</accession>
<dbReference type="AlphaFoldDB" id="A0A5C7W483"/>